<evidence type="ECO:0000256" key="4">
    <source>
        <dbReference type="ARBA" id="ARBA00022989"/>
    </source>
</evidence>
<evidence type="ECO:0000313" key="7">
    <source>
        <dbReference type="EMBL" id="EYR64841.1"/>
    </source>
</evidence>
<dbReference type="AlphaFoldDB" id="A0A021VUK9"/>
<keyword evidence="4 6" id="KW-1133">Transmembrane helix</keyword>
<feature type="transmembrane region" description="Helical" evidence="6">
    <location>
        <begin position="220"/>
        <end position="243"/>
    </location>
</feature>
<keyword evidence="8" id="KW-1185">Reference proteome</keyword>
<evidence type="ECO:0000313" key="8">
    <source>
        <dbReference type="Proteomes" id="UP000019753"/>
    </source>
</evidence>
<dbReference type="OrthoDB" id="5241646at2"/>
<protein>
    <submittedName>
        <fullName evidence="7">Membrane protein</fullName>
    </submittedName>
</protein>
<dbReference type="Proteomes" id="UP000019753">
    <property type="component" value="Unassembled WGS sequence"/>
</dbReference>
<feature type="transmembrane region" description="Helical" evidence="6">
    <location>
        <begin position="263"/>
        <end position="282"/>
    </location>
</feature>
<evidence type="ECO:0000256" key="3">
    <source>
        <dbReference type="ARBA" id="ARBA00022692"/>
    </source>
</evidence>
<feature type="transmembrane region" description="Helical" evidence="6">
    <location>
        <begin position="88"/>
        <end position="110"/>
    </location>
</feature>
<evidence type="ECO:0000256" key="6">
    <source>
        <dbReference type="SAM" id="Phobius"/>
    </source>
</evidence>
<name>A0A021VUK9_9CELL</name>
<dbReference type="RefSeq" id="WP_034222110.1">
    <property type="nucleotide sequence ID" value="NZ_AXCW01000014.1"/>
</dbReference>
<evidence type="ECO:0000256" key="2">
    <source>
        <dbReference type="ARBA" id="ARBA00022475"/>
    </source>
</evidence>
<dbReference type="EMBL" id="AXCW01000014">
    <property type="protein sequence ID" value="EYR64841.1"/>
    <property type="molecule type" value="Genomic_DNA"/>
</dbReference>
<evidence type="ECO:0000256" key="5">
    <source>
        <dbReference type="ARBA" id="ARBA00023136"/>
    </source>
</evidence>
<sequence>MQDDPGVTGPVWLPTAPPSLETMLAPTLQPVPVLPVLAAVLLALYLAGAGRLWLRGRRWSIGATISFTVGCVVLAVVTGAGIEGYGLRLFSAFMFQQLTLMMLVPPLLVLGRPGTLLLRATPHRGVGRLVLVTARRALRSPVSRVLVHPAVMVPLFLLAFYGLYLAELADPLLRTWTGHLALEVGFLVAGLLFTVPVLSTDPLPIRQTHHGRALDLVLEMPLHAFFGVIVMMATAPMVPLFAAPPVGWEIDALRDQQLAGGLAWSYGEAPGLLMLLLIASRWQRSDTQRSRARDRQIDRDGGADAELEEYNAYLARLNGTRPSGAPPGQP</sequence>
<comment type="subcellular location">
    <subcellularLocation>
        <location evidence="1">Cell membrane</location>
        <topology evidence="1">Multi-pass membrane protein</topology>
    </subcellularLocation>
</comment>
<feature type="transmembrane region" description="Helical" evidence="6">
    <location>
        <begin position="61"/>
        <end position="82"/>
    </location>
</feature>
<keyword evidence="3 6" id="KW-0812">Transmembrane</keyword>
<dbReference type="InterPro" id="IPR019108">
    <property type="entry name" value="Caa3_assmbl_CtaG-rel"/>
</dbReference>
<proteinExistence type="predicted"/>
<dbReference type="GO" id="GO:0005886">
    <property type="term" value="C:plasma membrane"/>
    <property type="evidence" value="ECO:0007669"/>
    <property type="project" value="UniProtKB-SubCell"/>
</dbReference>
<comment type="caution">
    <text evidence="7">The sequence shown here is derived from an EMBL/GenBank/DDBJ whole genome shotgun (WGS) entry which is preliminary data.</text>
</comment>
<organism evidence="7 8">
    <name type="scientific">Actinotalea ferrariae CF5-4</name>
    <dbReference type="NCBI Taxonomy" id="948458"/>
    <lineage>
        <taxon>Bacteria</taxon>
        <taxon>Bacillati</taxon>
        <taxon>Actinomycetota</taxon>
        <taxon>Actinomycetes</taxon>
        <taxon>Micrococcales</taxon>
        <taxon>Cellulomonadaceae</taxon>
        <taxon>Actinotalea</taxon>
    </lineage>
</organism>
<reference evidence="7 8" key="1">
    <citation type="submission" date="2014-01" db="EMBL/GenBank/DDBJ databases">
        <title>Actinotalea ferrariae CF5-4.</title>
        <authorList>
            <person name="Chen F."/>
            <person name="Li Y."/>
            <person name="Wang G."/>
        </authorList>
    </citation>
    <scope>NUCLEOTIDE SEQUENCE [LARGE SCALE GENOMIC DNA]</scope>
    <source>
        <strain evidence="7 8">CF5-4</strain>
    </source>
</reference>
<feature type="transmembrane region" description="Helical" evidence="6">
    <location>
        <begin position="145"/>
        <end position="164"/>
    </location>
</feature>
<feature type="transmembrane region" description="Helical" evidence="6">
    <location>
        <begin position="33"/>
        <end position="54"/>
    </location>
</feature>
<keyword evidence="2" id="KW-1003">Cell membrane</keyword>
<feature type="transmembrane region" description="Helical" evidence="6">
    <location>
        <begin position="176"/>
        <end position="199"/>
    </location>
</feature>
<evidence type="ECO:0000256" key="1">
    <source>
        <dbReference type="ARBA" id="ARBA00004651"/>
    </source>
</evidence>
<keyword evidence="5 6" id="KW-0472">Membrane</keyword>
<dbReference type="Pfam" id="PF09678">
    <property type="entry name" value="Caa3_CtaG"/>
    <property type="match status" value="1"/>
</dbReference>
<accession>A0A021VUK9</accession>
<gene>
    <name evidence="7" type="ORF">N866_03135</name>
</gene>